<comment type="caution">
    <text evidence="2">The sequence shown here is derived from an EMBL/GenBank/DDBJ whole genome shotgun (WGS) entry which is preliminary data.</text>
</comment>
<dbReference type="Proteomes" id="UP000247498">
    <property type="component" value="Unassembled WGS sequence"/>
</dbReference>
<feature type="region of interest" description="Disordered" evidence="1">
    <location>
        <begin position="1"/>
        <end position="52"/>
    </location>
</feature>
<sequence>MLAGSLRQRACRGSSGRTFQPAGAPRPARRVARAEPSDGSGGGGGGPALSEDVIARLRAAEEEAARLKKQLADLQSAPPAAPGAAARGLDAKPQRIDGTDSRETLFAPGGARRNSWLSEEDVDFITGGGPSEAAASAGPTAEQQALIKRRALIGGAAAAGLGAFALVPTKDLRLKPSKPMYFYLTALLRVQSQLGSLREYVDNAEWDTLRLLLPRIEGPPGDAKAAMYDAIALLDDRSAVARAEEIAADVLESIRSIDAPHVYYDAIPRRVISGTQNAEFVRFSAAALARAQGKLNEFLAAMPREAVAAARAAAAAEAAADEAAT</sequence>
<protein>
    <submittedName>
        <fullName evidence="2">Uncharacterized protein</fullName>
    </submittedName>
</protein>
<evidence type="ECO:0000256" key="1">
    <source>
        <dbReference type="SAM" id="MobiDB-lite"/>
    </source>
</evidence>
<dbReference type="OrthoDB" id="2017163at2759"/>
<feature type="compositionally biased region" description="Basic and acidic residues" evidence="1">
    <location>
        <begin position="89"/>
        <end position="103"/>
    </location>
</feature>
<proteinExistence type="predicted"/>
<feature type="region of interest" description="Disordered" evidence="1">
    <location>
        <begin position="72"/>
        <end position="112"/>
    </location>
</feature>
<reference evidence="2 3" key="1">
    <citation type="journal article" date="2018" name="Sci. Rep.">
        <title>Raphidocelis subcapitata (=Pseudokirchneriella subcapitata) provides an insight into genome evolution and environmental adaptations in the Sphaeropleales.</title>
        <authorList>
            <person name="Suzuki S."/>
            <person name="Yamaguchi H."/>
            <person name="Nakajima N."/>
            <person name="Kawachi M."/>
        </authorList>
    </citation>
    <scope>NUCLEOTIDE SEQUENCE [LARGE SCALE GENOMIC DNA]</scope>
    <source>
        <strain evidence="2 3">NIES-35</strain>
    </source>
</reference>
<organism evidence="2 3">
    <name type="scientific">Raphidocelis subcapitata</name>
    <dbReference type="NCBI Taxonomy" id="307507"/>
    <lineage>
        <taxon>Eukaryota</taxon>
        <taxon>Viridiplantae</taxon>
        <taxon>Chlorophyta</taxon>
        <taxon>core chlorophytes</taxon>
        <taxon>Chlorophyceae</taxon>
        <taxon>CS clade</taxon>
        <taxon>Sphaeropleales</taxon>
        <taxon>Selenastraceae</taxon>
        <taxon>Raphidocelis</taxon>
    </lineage>
</organism>
<dbReference type="AlphaFoldDB" id="A0A2V0NR34"/>
<dbReference type="EMBL" id="BDRX01000001">
    <property type="protein sequence ID" value="GBF87305.1"/>
    <property type="molecule type" value="Genomic_DNA"/>
</dbReference>
<accession>A0A2V0NR34</accession>
<dbReference type="InParanoid" id="A0A2V0NR34"/>
<evidence type="ECO:0000313" key="2">
    <source>
        <dbReference type="EMBL" id="GBF87305.1"/>
    </source>
</evidence>
<keyword evidence="3" id="KW-1185">Reference proteome</keyword>
<evidence type="ECO:0000313" key="3">
    <source>
        <dbReference type="Proteomes" id="UP000247498"/>
    </source>
</evidence>
<gene>
    <name evidence="2" type="ORF">Rsub_00016</name>
</gene>
<name>A0A2V0NR34_9CHLO</name>